<gene>
    <name evidence="4" type="ORF">U7230_10285</name>
</gene>
<dbReference type="InterPro" id="IPR036366">
    <property type="entry name" value="PGBDSf"/>
</dbReference>
<feature type="domain" description="LysM" evidence="3">
    <location>
        <begin position="201"/>
        <end position="245"/>
    </location>
</feature>
<evidence type="ECO:0000313" key="5">
    <source>
        <dbReference type="Proteomes" id="UP001332192"/>
    </source>
</evidence>
<feature type="domain" description="LysM" evidence="3">
    <location>
        <begin position="145"/>
        <end position="188"/>
    </location>
</feature>
<dbReference type="InterPro" id="IPR036779">
    <property type="entry name" value="LysM_dom_sf"/>
</dbReference>
<dbReference type="InterPro" id="IPR016047">
    <property type="entry name" value="M23ase_b-sheet_dom"/>
</dbReference>
<keyword evidence="2" id="KW-1133">Transmembrane helix</keyword>
<dbReference type="Pfam" id="PF01471">
    <property type="entry name" value="PG_binding_1"/>
    <property type="match status" value="1"/>
</dbReference>
<dbReference type="Gene3D" id="1.10.101.10">
    <property type="entry name" value="PGBD-like superfamily/PGBD"/>
    <property type="match status" value="1"/>
</dbReference>
<dbReference type="PANTHER" id="PTHR21666:SF289">
    <property type="entry name" value="L-ALA--D-GLU ENDOPEPTIDASE"/>
    <property type="match status" value="1"/>
</dbReference>
<dbReference type="InterPro" id="IPR018392">
    <property type="entry name" value="LysM"/>
</dbReference>
<feature type="transmembrane region" description="Helical" evidence="2">
    <location>
        <begin position="21"/>
        <end position="43"/>
    </location>
</feature>
<dbReference type="CDD" id="cd12797">
    <property type="entry name" value="M23_peptidase"/>
    <property type="match status" value="1"/>
</dbReference>
<proteinExistence type="predicted"/>
<organism evidence="4 5">
    <name type="scientific">Carboxydichorda subterranea</name>
    <dbReference type="NCBI Taxonomy" id="3109565"/>
    <lineage>
        <taxon>Bacteria</taxon>
        <taxon>Bacillati</taxon>
        <taxon>Bacillota</taxon>
        <taxon>Limnochordia</taxon>
        <taxon>Limnochordales</taxon>
        <taxon>Geochordaceae</taxon>
        <taxon>Carboxydichorda</taxon>
    </lineage>
</organism>
<protein>
    <submittedName>
        <fullName evidence="4">Peptidoglycan DD-metalloendopeptidase family protein</fullName>
    </submittedName>
</protein>
<dbReference type="InterPro" id="IPR002477">
    <property type="entry name" value="Peptidoglycan-bd-like"/>
</dbReference>
<dbReference type="InterPro" id="IPR050570">
    <property type="entry name" value="Cell_wall_metabolism_enzyme"/>
</dbReference>
<dbReference type="InterPro" id="IPR036365">
    <property type="entry name" value="PGBD-like_sf"/>
</dbReference>
<evidence type="ECO:0000256" key="2">
    <source>
        <dbReference type="SAM" id="Phobius"/>
    </source>
</evidence>
<dbReference type="PROSITE" id="PS51782">
    <property type="entry name" value="LYSM"/>
    <property type="match status" value="2"/>
</dbReference>
<keyword evidence="5" id="KW-1185">Reference proteome</keyword>
<dbReference type="PANTHER" id="PTHR21666">
    <property type="entry name" value="PEPTIDASE-RELATED"/>
    <property type="match status" value="1"/>
</dbReference>
<keyword evidence="2" id="KW-0812">Transmembrane</keyword>
<dbReference type="Gene3D" id="2.70.70.10">
    <property type="entry name" value="Glucose Permease (Domain IIA)"/>
    <property type="match status" value="1"/>
</dbReference>
<evidence type="ECO:0000259" key="3">
    <source>
        <dbReference type="PROSITE" id="PS51782"/>
    </source>
</evidence>
<dbReference type="Gene3D" id="3.10.350.10">
    <property type="entry name" value="LysM domain"/>
    <property type="match status" value="2"/>
</dbReference>
<dbReference type="CDD" id="cd00118">
    <property type="entry name" value="LysM"/>
    <property type="match status" value="2"/>
</dbReference>
<dbReference type="Pfam" id="PF01551">
    <property type="entry name" value="Peptidase_M23"/>
    <property type="match status" value="1"/>
</dbReference>
<sequence length="386" mass="41381">MGTYGQAAGRPLDRETTRRRLGGSMGWMGLAAMLAGLAVGVLLGGRATGPLAARAATPAVLSLKPQQYPPWLRTLAHSPPAAGRQGTAVLALQRLLFSLGYDLSLDGIFGSGTRQALARFQRQHGLPATGRADRATVSRLVQVTWWYPVKYGDTLSGIASLYGTDVRTLQALNGLSGAAIRAGMRLLVPRAGIGGTVSEWGRYVVQRGDTLWEVARRFQVSPSDLQRANGLLDARSLRPGQHLWLPADRRPADEGSQYLLWPVQGPVTSSFGWRSSPFGSGEREFHEGVDIAVPVGTPVRAAASGVVIQAGWMGGFGYGVVIDHGGGLQTLYGHNRRLAVRVGQKVRRGQVISWSGSTGRSTGPHLDFRIKKDGRTIDPLTMLPPR</sequence>
<dbReference type="RefSeq" id="WP_324715755.1">
    <property type="nucleotide sequence ID" value="NZ_CP141615.1"/>
</dbReference>
<accession>A0ABZ1BUK1</accession>
<evidence type="ECO:0000313" key="4">
    <source>
        <dbReference type="EMBL" id="WRP16482.1"/>
    </source>
</evidence>
<evidence type="ECO:0000256" key="1">
    <source>
        <dbReference type="ARBA" id="ARBA00022729"/>
    </source>
</evidence>
<dbReference type="EMBL" id="CP141615">
    <property type="protein sequence ID" value="WRP16482.1"/>
    <property type="molecule type" value="Genomic_DNA"/>
</dbReference>
<dbReference type="Proteomes" id="UP001332192">
    <property type="component" value="Chromosome"/>
</dbReference>
<keyword evidence="2" id="KW-0472">Membrane</keyword>
<dbReference type="SUPFAM" id="SSF51261">
    <property type="entry name" value="Duplicated hybrid motif"/>
    <property type="match status" value="1"/>
</dbReference>
<dbReference type="SMART" id="SM00257">
    <property type="entry name" value="LysM"/>
    <property type="match status" value="2"/>
</dbReference>
<dbReference type="InterPro" id="IPR011055">
    <property type="entry name" value="Dup_hybrid_motif"/>
</dbReference>
<reference evidence="4 5" key="1">
    <citation type="journal article" date="2024" name="Front. Microbiol.">
        <title>Novel thermophilic genera Geochorda gen. nov. and Carboxydochorda gen. nov. from the deep terrestrial subsurface reveal the ecophysiological diversity in the class Limnochordia.</title>
        <authorList>
            <person name="Karnachuk O.V."/>
            <person name="Lukina A.P."/>
            <person name="Avakyan M.R."/>
            <person name="Kadnikov V.V."/>
            <person name="Begmatov S."/>
            <person name="Beletsky A.V."/>
            <person name="Vlasova K.G."/>
            <person name="Novikov A.A."/>
            <person name="Shcherbakova V.A."/>
            <person name="Mardanov A.V."/>
            <person name="Ravin N.V."/>
        </authorList>
    </citation>
    <scope>NUCLEOTIDE SEQUENCE [LARGE SCALE GENOMIC DNA]</scope>
    <source>
        <strain evidence="4 5">L945</strain>
    </source>
</reference>
<keyword evidence="1" id="KW-0732">Signal</keyword>
<dbReference type="SUPFAM" id="SSF47090">
    <property type="entry name" value="PGBD-like"/>
    <property type="match status" value="1"/>
</dbReference>
<dbReference type="Pfam" id="PF01476">
    <property type="entry name" value="LysM"/>
    <property type="match status" value="2"/>
</dbReference>
<name>A0ABZ1BUK1_9FIRM</name>